<evidence type="ECO:0000313" key="3">
    <source>
        <dbReference type="Proteomes" id="UP000185746"/>
    </source>
</evidence>
<keyword evidence="1" id="KW-0472">Membrane</keyword>
<gene>
    <name evidence="2" type="ORF">BI350_10390</name>
</gene>
<dbReference type="Proteomes" id="UP000185746">
    <property type="component" value="Chromosome"/>
</dbReference>
<keyword evidence="1" id="KW-0812">Transmembrane</keyword>
<dbReference type="KEGG" id="surl:BI350_10390"/>
<evidence type="ECO:0000313" key="2">
    <source>
        <dbReference type="EMBL" id="AOV07904.1"/>
    </source>
</evidence>
<name>A0A1D8JGU2_9BACL</name>
<protein>
    <submittedName>
        <fullName evidence="2">Uncharacterized protein</fullName>
    </submittedName>
</protein>
<evidence type="ECO:0000256" key="1">
    <source>
        <dbReference type="SAM" id="Phobius"/>
    </source>
</evidence>
<dbReference type="RefSeq" id="WP_075528050.1">
    <property type="nucleotide sequence ID" value="NZ_CP017560.1"/>
</dbReference>
<keyword evidence="1" id="KW-1133">Transmembrane helix</keyword>
<feature type="transmembrane region" description="Helical" evidence="1">
    <location>
        <begin position="28"/>
        <end position="45"/>
    </location>
</feature>
<dbReference type="AlphaFoldDB" id="A0A1D8JGU2"/>
<organism evidence="2 3">
    <name type="scientific">Sporosarcina ureilytica</name>
    <dbReference type="NCBI Taxonomy" id="298596"/>
    <lineage>
        <taxon>Bacteria</taxon>
        <taxon>Bacillati</taxon>
        <taxon>Bacillota</taxon>
        <taxon>Bacilli</taxon>
        <taxon>Bacillales</taxon>
        <taxon>Caryophanaceae</taxon>
        <taxon>Sporosarcina</taxon>
    </lineage>
</organism>
<proteinExistence type="predicted"/>
<sequence length="233" mass="27903">MKKIIFYALLITGIITFIVSFINEDFSTFLLTSGTGLIAWILYLLEKSKEINNKVKYRLIHWKLWIKNPTIDCDFKAEYSIDNEVNLKNIEPVFQNASKIINVSDSQVYFIMDNRKYHFFYEYNKVVLTVPNVPVSYRTLNSYVIKQLSRINENLIKEIQVNNTNYYFTLYHNDNYTHSYIYDFKESLTDEELVYYNFEYEIESKGRVSIDRKRTEIYTIEYASLVDLIDFQI</sequence>
<dbReference type="EMBL" id="CP017560">
    <property type="protein sequence ID" value="AOV07904.1"/>
    <property type="molecule type" value="Genomic_DNA"/>
</dbReference>
<keyword evidence="3" id="KW-1185">Reference proteome</keyword>
<accession>A0A1D8JGU2</accession>
<feature type="transmembrane region" description="Helical" evidence="1">
    <location>
        <begin position="5"/>
        <end position="22"/>
    </location>
</feature>
<reference evidence="2 3" key="1">
    <citation type="submission" date="2016-09" db="EMBL/GenBank/DDBJ databases">
        <title>Complete genome sequence of the Lysinibacillus sphaericus LMG 22257, a specie of Bacillus with ureolytic activity that can effectively biodeposit calcium carbonate.</title>
        <authorList>
            <person name="Yan W."/>
        </authorList>
    </citation>
    <scope>NUCLEOTIDE SEQUENCE [LARGE SCALE GENOMIC DNA]</scope>
    <source>
        <strain evidence="2 3">LMG 22257</strain>
    </source>
</reference>